<gene>
    <name evidence="4" type="primary">LOC107429196</name>
</gene>
<keyword evidence="1" id="KW-0732">Signal</keyword>
<evidence type="ECO:0000313" key="4">
    <source>
        <dbReference type="RefSeq" id="XP_015895332.1"/>
    </source>
</evidence>
<dbReference type="Pfam" id="PF07714">
    <property type="entry name" value="PK_Tyr_Ser-Thr"/>
    <property type="match status" value="1"/>
</dbReference>
<dbReference type="GO" id="GO:0005524">
    <property type="term" value="F:ATP binding"/>
    <property type="evidence" value="ECO:0007669"/>
    <property type="project" value="InterPro"/>
</dbReference>
<dbReference type="PANTHER" id="PTHR47976">
    <property type="entry name" value="G-TYPE LECTIN S-RECEPTOR-LIKE SERINE/THREONINE-PROTEIN KINASE SD2-5"/>
    <property type="match status" value="1"/>
</dbReference>
<dbReference type="SMR" id="A0A6P4AJY5"/>
<dbReference type="PROSITE" id="PS50011">
    <property type="entry name" value="PROTEIN_KINASE_DOM"/>
    <property type="match status" value="1"/>
</dbReference>
<dbReference type="InterPro" id="IPR001245">
    <property type="entry name" value="Ser-Thr/Tyr_kinase_cat_dom"/>
</dbReference>
<dbReference type="PROSITE" id="PS00108">
    <property type="entry name" value="PROTEIN_KINASE_ST"/>
    <property type="match status" value="1"/>
</dbReference>
<organism evidence="3 4">
    <name type="scientific">Ziziphus jujuba</name>
    <name type="common">Chinese jujube</name>
    <name type="synonym">Ziziphus sativa</name>
    <dbReference type="NCBI Taxonomy" id="326968"/>
    <lineage>
        <taxon>Eukaryota</taxon>
        <taxon>Viridiplantae</taxon>
        <taxon>Streptophyta</taxon>
        <taxon>Embryophyta</taxon>
        <taxon>Tracheophyta</taxon>
        <taxon>Spermatophyta</taxon>
        <taxon>Magnoliopsida</taxon>
        <taxon>eudicotyledons</taxon>
        <taxon>Gunneridae</taxon>
        <taxon>Pentapetalae</taxon>
        <taxon>rosids</taxon>
        <taxon>fabids</taxon>
        <taxon>Rosales</taxon>
        <taxon>Rhamnaceae</taxon>
        <taxon>Paliureae</taxon>
        <taxon>Ziziphus</taxon>
    </lineage>
</organism>
<name>A0A6P4AJY5_ZIZJJ</name>
<feature type="domain" description="Protein kinase" evidence="2">
    <location>
        <begin position="183"/>
        <end position="464"/>
    </location>
</feature>
<evidence type="ECO:0000313" key="3">
    <source>
        <dbReference type="Proteomes" id="UP001652623"/>
    </source>
</evidence>
<dbReference type="SMART" id="SM00220">
    <property type="entry name" value="S_TKc"/>
    <property type="match status" value="1"/>
</dbReference>
<dbReference type="Proteomes" id="UP001652623">
    <property type="component" value="Chromosome 12"/>
</dbReference>
<dbReference type="InterPro" id="IPR008271">
    <property type="entry name" value="Ser/Thr_kinase_AS"/>
</dbReference>
<dbReference type="AlphaFoldDB" id="A0A6P4AJY5"/>
<keyword evidence="3" id="KW-1185">Reference proteome</keyword>
<accession>A0A6P4AJY5</accession>
<dbReference type="RefSeq" id="XP_015895332.1">
    <property type="nucleotide sequence ID" value="XM_016039846.2"/>
</dbReference>
<dbReference type="SUPFAM" id="SSF56112">
    <property type="entry name" value="Protein kinase-like (PK-like)"/>
    <property type="match status" value="1"/>
</dbReference>
<dbReference type="Gene3D" id="1.10.510.10">
    <property type="entry name" value="Transferase(Phosphotransferase) domain 1"/>
    <property type="match status" value="1"/>
</dbReference>
<dbReference type="InterPro" id="IPR051343">
    <property type="entry name" value="G-type_lectin_kinases/EP1-like"/>
</dbReference>
<evidence type="ECO:0000256" key="1">
    <source>
        <dbReference type="ARBA" id="ARBA00022729"/>
    </source>
</evidence>
<dbReference type="GeneID" id="107429196"/>
<sequence>MENHNINTEQCMLRRKRRNGRWSMWIQSICSIQSDGRTNCRCSDGYLMEGQDKLQMLRWLSDGRTNCRCSDGYSLFNPTDAYSGCRPNFILGCNSSSGQIHQENHFMQEISNVNFPFSDYEVLSSISRESCKNACLRAAVIFGPHTMRCWKKRPPLSDGKVEFNAIAYLKTANIPQKDQSIVVFLPSSVLSGHSELVYYVIMSAILVGSLYLKRKVLEVEVSPNESRLQQFTYKELTKATNGFKVELGRGSSEIVYRGKTRSTGLIAVKMLDRVFENNNTKFKREVNIIGQTNHKKLVRLVGYCEEKRHRKQIIHCDIKPGNILLDENDDARISDFGLANLLPRNQINTKTKIRGTEGYVALEWIRAGPVSVKVDVYSFGVVLLEIICSRRNEDLETDGKFFIKWVYDCCSKGELGDLVKNDKEAMDDIKMVERFVKVAIWCVQDDPHVRPTMKKVMLMLEEILQVSVAPRPFSSSSIEIEDIVSGI</sequence>
<dbReference type="InterPro" id="IPR011009">
    <property type="entry name" value="Kinase-like_dom_sf"/>
</dbReference>
<dbReference type="PANTHER" id="PTHR47976:SF15">
    <property type="entry name" value="G-TYPE LECTIN S-RECEPTOR-LIKE SERINE_THREONINE-PROTEIN KINASE RLK1"/>
    <property type="match status" value="1"/>
</dbReference>
<reference evidence="4" key="1">
    <citation type="submission" date="2025-08" db="UniProtKB">
        <authorList>
            <consortium name="RefSeq"/>
        </authorList>
    </citation>
    <scope>IDENTIFICATION</scope>
    <source>
        <tissue evidence="4">Seedling</tissue>
    </source>
</reference>
<dbReference type="KEGG" id="zju:107429196"/>
<evidence type="ECO:0000259" key="2">
    <source>
        <dbReference type="PROSITE" id="PS50011"/>
    </source>
</evidence>
<dbReference type="InterPro" id="IPR000719">
    <property type="entry name" value="Prot_kinase_dom"/>
</dbReference>
<dbReference type="InParanoid" id="A0A6P4AJY5"/>
<protein>
    <submittedName>
        <fullName evidence="4">G-type lectin S-receptor-like serine/threonine-protein kinase RLK1</fullName>
    </submittedName>
</protein>
<dbReference type="GO" id="GO:0004672">
    <property type="term" value="F:protein kinase activity"/>
    <property type="evidence" value="ECO:0007669"/>
    <property type="project" value="InterPro"/>
</dbReference>
<dbReference type="Pfam" id="PF00069">
    <property type="entry name" value="Pkinase"/>
    <property type="match status" value="1"/>
</dbReference>
<dbReference type="Gene3D" id="3.30.200.20">
    <property type="entry name" value="Phosphorylase Kinase, domain 1"/>
    <property type="match status" value="1"/>
</dbReference>
<proteinExistence type="predicted"/>